<organism evidence="2 3">
    <name type="scientific">Lasallia pustulata</name>
    <dbReference type="NCBI Taxonomy" id="136370"/>
    <lineage>
        <taxon>Eukaryota</taxon>
        <taxon>Fungi</taxon>
        <taxon>Dikarya</taxon>
        <taxon>Ascomycota</taxon>
        <taxon>Pezizomycotina</taxon>
        <taxon>Lecanoromycetes</taxon>
        <taxon>OSLEUM clade</taxon>
        <taxon>Umbilicariomycetidae</taxon>
        <taxon>Umbilicariales</taxon>
        <taxon>Umbilicariaceae</taxon>
        <taxon>Lasallia</taxon>
    </lineage>
</organism>
<name>A0A1W5D4Y5_9LECA</name>
<feature type="compositionally biased region" description="Polar residues" evidence="1">
    <location>
        <begin position="66"/>
        <end position="85"/>
    </location>
</feature>
<feature type="region of interest" description="Disordered" evidence="1">
    <location>
        <begin position="39"/>
        <end position="90"/>
    </location>
</feature>
<proteinExistence type="predicted"/>
<dbReference type="Proteomes" id="UP000192927">
    <property type="component" value="Unassembled WGS sequence"/>
</dbReference>
<reference evidence="3" key="1">
    <citation type="submission" date="2017-03" db="EMBL/GenBank/DDBJ databases">
        <authorList>
            <person name="Sharma R."/>
            <person name="Thines M."/>
        </authorList>
    </citation>
    <scope>NUCLEOTIDE SEQUENCE [LARGE SCALE GENOMIC DNA]</scope>
</reference>
<protein>
    <submittedName>
        <fullName evidence="2">Uncharacterized protein</fullName>
    </submittedName>
</protein>
<dbReference type="AlphaFoldDB" id="A0A1W5D4Y5"/>
<accession>A0A1W5D4Y5</accession>
<dbReference type="EMBL" id="FWEW01002281">
    <property type="protein sequence ID" value="SLM38146.1"/>
    <property type="molecule type" value="Genomic_DNA"/>
</dbReference>
<sequence length="432" mass="45268">MGESYAYLGAGATGKLKFPDEHAEWTRTLAQQGYARIAAENAAKAEKKAERERSKQEAKDGRARQKSSATSGEGPSKSGNESQLGDGTGIQRETKKSLFGFLRRSLKGEKETVPAATFAITGHPSRRWSVCPTKTFGCVIEGRELSKSSAFTTRHGSADCSSFLQKTITPATSTITASTAVSTATATVILATFSPNKRDAIPVSPPALALRQVTAPSASIPAYASACSGTSAYSSACSCIGVTPTTTTLPTPTTTITVSYTSTATTTECARPLPTFALQVIHTFIVYNGTPIDTTYATIDHVDPGNTILGAIAFDGAPLSAATYFSLNAQNQLVSEAIDTVAVSGKGEQFSLVYFSRYPYAYSQEAPAVCTVTSGVLLCETLPGVDLFQLCPGRPAPENLVTTNDLYIGSTVQDGCAIATLNVIPVCMVPAA</sequence>
<evidence type="ECO:0000313" key="2">
    <source>
        <dbReference type="EMBL" id="SLM38146.1"/>
    </source>
</evidence>
<keyword evidence="3" id="KW-1185">Reference proteome</keyword>
<evidence type="ECO:0000313" key="3">
    <source>
        <dbReference type="Proteomes" id="UP000192927"/>
    </source>
</evidence>
<evidence type="ECO:0000256" key="1">
    <source>
        <dbReference type="SAM" id="MobiDB-lite"/>
    </source>
</evidence>
<feature type="compositionally biased region" description="Basic and acidic residues" evidence="1">
    <location>
        <begin position="43"/>
        <end position="63"/>
    </location>
</feature>